<sequence>MDPKSVNLKPYKINYVSSTDSPEFTLLSSSLTRSSIVALDAEWKPSRTRQSSFPTVSLLQIACRVNSEESDSFLFLVDLVTIPLSSIWEILRDVFVSPDILKLGFRFKQDLIYLSSTFSEQGCEPGFDRLEPFLDISSIYGHLQRKQHRRKFYNGAKSLASTYEEERDIGKSKVGTFSDNPSIHPVQHNRPGRKVSKETKGLATICEEVLGFSLSKELQCSDWSHRPLTEEQKLYAAADAQCLLEIFSVFQQKIGDEGNFLDIISELLPRNLILGLKDFLENPNACVNVLRPQICQASDMVRSVSVSKTVRIIHAAPGPGVSCRNVFPLSALLTKIVRKYGDSILLKKSDRKPKTPKRKKKGKGKWLPQKIVYGLKDILEEFDVRKDRNIVVNLQLCQASDIVRSANISRICQKIYVPEPISRVSCGNTVPFDAILSKVVKHYGERILLKDTDRMPKIPKRRSKKPSLLTDLRRKGKWVEPRSEPQDPLPIEFSLEGDGCSKFLCDVMVTGLAKHLRCVGIDAAVPFLQKPEPRQLINQAQKEKRVILTRDTKLLRHGHLVNIYKIKSLLKNDQLLEVIEAFELKISEGNLMSRCTKCNGTFIQKPLTTEEAIQAGKGFQVIPNCLFNRNLEFWQCMDCNQLYWEGTQYHNAVQKFVNVCKLND</sequence>
<dbReference type="InterPro" id="IPR002562">
    <property type="entry name" value="3'-5'_exonuclease_dom"/>
</dbReference>
<dbReference type="Pfam" id="PF01612">
    <property type="entry name" value="DNA_pol_A_exo1"/>
    <property type="match status" value="2"/>
</dbReference>
<dbReference type="InterPro" id="IPR002782">
    <property type="entry name" value="Mut7-C_RNAse_dom"/>
</dbReference>
<protein>
    <recommendedName>
        <fullName evidence="1">3'-5' exonuclease domain-containing protein</fullName>
    </recommendedName>
</protein>
<dbReference type="OrthoDB" id="10261556at2759"/>
<keyword evidence="3" id="KW-1185">Reference proteome</keyword>
<dbReference type="PANTHER" id="PTHR47765">
    <property type="entry name" value="3'-5' EXONUCLEASE DOMAIN-CONTAINING PROTEIN"/>
    <property type="match status" value="1"/>
</dbReference>
<evidence type="ECO:0000259" key="1">
    <source>
        <dbReference type="SMART" id="SM00474"/>
    </source>
</evidence>
<dbReference type="Gene3D" id="3.30.420.10">
    <property type="entry name" value="Ribonuclease H-like superfamily/Ribonuclease H"/>
    <property type="match status" value="1"/>
</dbReference>
<dbReference type="Pfam" id="PF01927">
    <property type="entry name" value="Mut7-C"/>
    <property type="match status" value="1"/>
</dbReference>
<dbReference type="InterPro" id="IPR052408">
    <property type="entry name" value="Exonuclease_MUT-7-like"/>
</dbReference>
<name>A0A7J7LU15_9MAGN</name>
<organism evidence="2 3">
    <name type="scientific">Kingdonia uniflora</name>
    <dbReference type="NCBI Taxonomy" id="39325"/>
    <lineage>
        <taxon>Eukaryota</taxon>
        <taxon>Viridiplantae</taxon>
        <taxon>Streptophyta</taxon>
        <taxon>Embryophyta</taxon>
        <taxon>Tracheophyta</taxon>
        <taxon>Spermatophyta</taxon>
        <taxon>Magnoliopsida</taxon>
        <taxon>Ranunculales</taxon>
        <taxon>Circaeasteraceae</taxon>
        <taxon>Kingdonia</taxon>
    </lineage>
</organism>
<dbReference type="InterPro" id="IPR012337">
    <property type="entry name" value="RNaseH-like_sf"/>
</dbReference>
<comment type="caution">
    <text evidence="2">The sequence shown here is derived from an EMBL/GenBank/DDBJ whole genome shotgun (WGS) entry which is preliminary data.</text>
</comment>
<evidence type="ECO:0000313" key="2">
    <source>
        <dbReference type="EMBL" id="KAF6146032.1"/>
    </source>
</evidence>
<dbReference type="InterPro" id="IPR036397">
    <property type="entry name" value="RNaseH_sf"/>
</dbReference>
<dbReference type="PANTHER" id="PTHR47765:SF2">
    <property type="entry name" value="EXONUCLEASE MUT-7 HOMOLOG"/>
    <property type="match status" value="1"/>
</dbReference>
<accession>A0A7J7LU15</accession>
<dbReference type="GO" id="GO:0003676">
    <property type="term" value="F:nucleic acid binding"/>
    <property type="evidence" value="ECO:0007669"/>
    <property type="project" value="InterPro"/>
</dbReference>
<dbReference type="GO" id="GO:0008408">
    <property type="term" value="F:3'-5' exonuclease activity"/>
    <property type="evidence" value="ECO:0007669"/>
    <property type="project" value="InterPro"/>
</dbReference>
<dbReference type="EMBL" id="JACGCM010002017">
    <property type="protein sequence ID" value="KAF6146032.1"/>
    <property type="molecule type" value="Genomic_DNA"/>
</dbReference>
<gene>
    <name evidence="2" type="ORF">GIB67_033391</name>
</gene>
<dbReference type="GO" id="GO:0006139">
    <property type="term" value="P:nucleobase-containing compound metabolic process"/>
    <property type="evidence" value="ECO:0007669"/>
    <property type="project" value="InterPro"/>
</dbReference>
<dbReference type="SMART" id="SM00474">
    <property type="entry name" value="35EXOc"/>
    <property type="match status" value="1"/>
</dbReference>
<dbReference type="AlphaFoldDB" id="A0A7J7LU15"/>
<dbReference type="Proteomes" id="UP000541444">
    <property type="component" value="Unassembled WGS sequence"/>
</dbReference>
<reference evidence="2 3" key="1">
    <citation type="journal article" date="2020" name="IScience">
        <title>Genome Sequencing of the Endangered Kingdonia uniflora (Circaeasteraceae, Ranunculales) Reveals Potential Mechanisms of Evolutionary Specialization.</title>
        <authorList>
            <person name="Sun Y."/>
            <person name="Deng T."/>
            <person name="Zhang A."/>
            <person name="Moore M.J."/>
            <person name="Landis J.B."/>
            <person name="Lin N."/>
            <person name="Zhang H."/>
            <person name="Zhang X."/>
            <person name="Huang J."/>
            <person name="Zhang X."/>
            <person name="Sun H."/>
            <person name="Wang H."/>
        </authorList>
    </citation>
    <scope>NUCLEOTIDE SEQUENCE [LARGE SCALE GENOMIC DNA]</scope>
    <source>
        <strain evidence="2">TB1705</strain>
        <tissue evidence="2">Leaf</tissue>
    </source>
</reference>
<dbReference type="SUPFAM" id="SSF53098">
    <property type="entry name" value="Ribonuclease H-like"/>
    <property type="match status" value="1"/>
</dbReference>
<proteinExistence type="predicted"/>
<feature type="domain" description="3'-5' exonuclease" evidence="1">
    <location>
        <begin position="15"/>
        <end position="255"/>
    </location>
</feature>
<evidence type="ECO:0000313" key="3">
    <source>
        <dbReference type="Proteomes" id="UP000541444"/>
    </source>
</evidence>